<evidence type="ECO:0000256" key="4">
    <source>
        <dbReference type="ARBA" id="ARBA00022679"/>
    </source>
</evidence>
<protein>
    <recommendedName>
        <fullName evidence="2">histidine kinase</fullName>
        <ecNumber evidence="2">2.7.13.3</ecNumber>
    </recommendedName>
</protein>
<evidence type="ECO:0000256" key="10">
    <source>
        <dbReference type="SAM" id="Phobius"/>
    </source>
</evidence>
<name>A0A4R5AL12_9ACTN</name>
<gene>
    <name evidence="13" type="ORF">E1262_05220</name>
</gene>
<feature type="compositionally biased region" description="Basic and acidic residues" evidence="9">
    <location>
        <begin position="346"/>
        <end position="358"/>
    </location>
</feature>
<keyword evidence="3" id="KW-0597">Phosphoprotein</keyword>
<evidence type="ECO:0000256" key="8">
    <source>
        <dbReference type="ARBA" id="ARBA00023012"/>
    </source>
</evidence>
<evidence type="ECO:0000259" key="12">
    <source>
        <dbReference type="Pfam" id="PF07730"/>
    </source>
</evidence>
<keyword evidence="14" id="KW-1185">Reference proteome</keyword>
<accession>A0A4R5AL12</accession>
<evidence type="ECO:0000259" key="11">
    <source>
        <dbReference type="Pfam" id="PF02518"/>
    </source>
</evidence>
<dbReference type="OrthoDB" id="227596at2"/>
<evidence type="ECO:0000313" key="14">
    <source>
        <dbReference type="Proteomes" id="UP000295217"/>
    </source>
</evidence>
<feature type="transmembrane region" description="Helical" evidence="10">
    <location>
        <begin position="41"/>
        <end position="60"/>
    </location>
</feature>
<dbReference type="Gene3D" id="1.20.5.1930">
    <property type="match status" value="1"/>
</dbReference>
<keyword evidence="10" id="KW-1133">Transmembrane helix</keyword>
<dbReference type="GO" id="GO:0005524">
    <property type="term" value="F:ATP binding"/>
    <property type="evidence" value="ECO:0007669"/>
    <property type="project" value="UniProtKB-KW"/>
</dbReference>
<dbReference type="GO" id="GO:0016020">
    <property type="term" value="C:membrane"/>
    <property type="evidence" value="ECO:0007669"/>
    <property type="project" value="InterPro"/>
</dbReference>
<dbReference type="PANTHER" id="PTHR24421:SF10">
    <property type="entry name" value="NITRATE_NITRITE SENSOR PROTEIN NARQ"/>
    <property type="match status" value="1"/>
</dbReference>
<dbReference type="SUPFAM" id="SSF55874">
    <property type="entry name" value="ATPase domain of HSP90 chaperone/DNA topoisomerase II/histidine kinase"/>
    <property type="match status" value="1"/>
</dbReference>
<feature type="domain" description="Signal transduction histidine kinase subgroup 3 dimerisation and phosphoacceptor" evidence="12">
    <location>
        <begin position="135"/>
        <end position="200"/>
    </location>
</feature>
<comment type="caution">
    <text evidence="13">The sequence shown here is derived from an EMBL/GenBank/DDBJ whole genome shotgun (WGS) entry which is preliminary data.</text>
</comment>
<sequence>MAMALPAGLVDRYPLVGWRIATVLGVVLLTLGAPSDGEYDGAWPVIFQWIWLATVFFVAVRYDRWTTVCVWAITIAAMLTGMGDDAGTAVTMIVAVTATAVIGDLVRARRTTSRDLERQTELSELEKARRTVLEERSRIARDLHDVVAHHMSMVVVQAETAPYRIEGLSDDARAEFASISGSARQALDEIRGLLGVLRGADETVALAPQPGLAQLGDLVDGARRSGVAVELTTAGVPVTEVSGAVGLSAYRIVQESLANAVRHASGTEVTVDVSYTAQAVELRVRNTAPATPKSGATRANGHGLPGMRERAAVVGGTLGAGPTATGGFAVTAVLPYRAGPPPDPDGAEHHTDTEEPDA</sequence>
<evidence type="ECO:0000313" key="13">
    <source>
        <dbReference type="EMBL" id="TDD71714.1"/>
    </source>
</evidence>
<dbReference type="InterPro" id="IPR050482">
    <property type="entry name" value="Sensor_HK_TwoCompSys"/>
</dbReference>
<dbReference type="InterPro" id="IPR011712">
    <property type="entry name" value="Sig_transdc_His_kin_sub3_dim/P"/>
</dbReference>
<keyword evidence="8" id="KW-0902">Two-component regulatory system</keyword>
<dbReference type="Pfam" id="PF02518">
    <property type="entry name" value="HATPase_c"/>
    <property type="match status" value="1"/>
</dbReference>
<keyword evidence="10" id="KW-0812">Transmembrane</keyword>
<organism evidence="13 14">
    <name type="scientific">Jiangella aurantiaca</name>
    <dbReference type="NCBI Taxonomy" id="2530373"/>
    <lineage>
        <taxon>Bacteria</taxon>
        <taxon>Bacillati</taxon>
        <taxon>Actinomycetota</taxon>
        <taxon>Actinomycetes</taxon>
        <taxon>Jiangellales</taxon>
        <taxon>Jiangellaceae</taxon>
        <taxon>Jiangella</taxon>
    </lineage>
</organism>
<dbReference type="AlphaFoldDB" id="A0A4R5AL12"/>
<reference evidence="13 14" key="1">
    <citation type="submission" date="2019-02" db="EMBL/GenBank/DDBJ databases">
        <title>Draft genome sequences of novel Actinobacteria.</title>
        <authorList>
            <person name="Sahin N."/>
            <person name="Ay H."/>
            <person name="Saygin H."/>
        </authorList>
    </citation>
    <scope>NUCLEOTIDE SEQUENCE [LARGE SCALE GENOMIC DNA]</scope>
    <source>
        <strain evidence="13 14">8K307</strain>
    </source>
</reference>
<feature type="domain" description="Histidine kinase/HSP90-like ATPase" evidence="11">
    <location>
        <begin position="248"/>
        <end position="336"/>
    </location>
</feature>
<proteinExistence type="predicted"/>
<evidence type="ECO:0000256" key="9">
    <source>
        <dbReference type="SAM" id="MobiDB-lite"/>
    </source>
</evidence>
<evidence type="ECO:0000256" key="3">
    <source>
        <dbReference type="ARBA" id="ARBA00022553"/>
    </source>
</evidence>
<keyword evidence="7" id="KW-0067">ATP-binding</keyword>
<evidence type="ECO:0000256" key="5">
    <source>
        <dbReference type="ARBA" id="ARBA00022741"/>
    </source>
</evidence>
<dbReference type="GO" id="GO:0000155">
    <property type="term" value="F:phosphorelay sensor kinase activity"/>
    <property type="evidence" value="ECO:0007669"/>
    <property type="project" value="InterPro"/>
</dbReference>
<evidence type="ECO:0000256" key="1">
    <source>
        <dbReference type="ARBA" id="ARBA00000085"/>
    </source>
</evidence>
<keyword evidence="6 13" id="KW-0418">Kinase</keyword>
<evidence type="ECO:0000256" key="7">
    <source>
        <dbReference type="ARBA" id="ARBA00022840"/>
    </source>
</evidence>
<dbReference type="Proteomes" id="UP000295217">
    <property type="component" value="Unassembled WGS sequence"/>
</dbReference>
<dbReference type="InterPro" id="IPR003594">
    <property type="entry name" value="HATPase_dom"/>
</dbReference>
<evidence type="ECO:0000256" key="2">
    <source>
        <dbReference type="ARBA" id="ARBA00012438"/>
    </source>
</evidence>
<dbReference type="Pfam" id="PF07730">
    <property type="entry name" value="HisKA_3"/>
    <property type="match status" value="1"/>
</dbReference>
<feature type="region of interest" description="Disordered" evidence="9">
    <location>
        <begin position="336"/>
        <end position="358"/>
    </location>
</feature>
<dbReference type="InterPro" id="IPR036890">
    <property type="entry name" value="HATPase_C_sf"/>
</dbReference>
<dbReference type="EMBL" id="SMLB01000005">
    <property type="protein sequence ID" value="TDD71714.1"/>
    <property type="molecule type" value="Genomic_DNA"/>
</dbReference>
<dbReference type="Gene3D" id="3.30.565.10">
    <property type="entry name" value="Histidine kinase-like ATPase, C-terminal domain"/>
    <property type="match status" value="1"/>
</dbReference>
<keyword evidence="4" id="KW-0808">Transferase</keyword>
<feature type="transmembrane region" description="Helical" evidence="10">
    <location>
        <begin position="89"/>
        <end position="106"/>
    </location>
</feature>
<dbReference type="CDD" id="cd16917">
    <property type="entry name" value="HATPase_UhpB-NarQ-NarX-like"/>
    <property type="match status" value="1"/>
</dbReference>
<feature type="transmembrane region" description="Helical" evidence="10">
    <location>
        <begin position="16"/>
        <end position="35"/>
    </location>
</feature>
<keyword evidence="10" id="KW-0472">Membrane</keyword>
<comment type="catalytic activity">
    <reaction evidence="1">
        <text>ATP + protein L-histidine = ADP + protein N-phospho-L-histidine.</text>
        <dbReference type="EC" id="2.7.13.3"/>
    </reaction>
</comment>
<evidence type="ECO:0000256" key="6">
    <source>
        <dbReference type="ARBA" id="ARBA00022777"/>
    </source>
</evidence>
<dbReference type="GO" id="GO:0046983">
    <property type="term" value="F:protein dimerization activity"/>
    <property type="evidence" value="ECO:0007669"/>
    <property type="project" value="InterPro"/>
</dbReference>
<dbReference type="PANTHER" id="PTHR24421">
    <property type="entry name" value="NITRATE/NITRITE SENSOR PROTEIN NARX-RELATED"/>
    <property type="match status" value="1"/>
</dbReference>
<feature type="transmembrane region" description="Helical" evidence="10">
    <location>
        <begin position="65"/>
        <end position="83"/>
    </location>
</feature>
<keyword evidence="5" id="KW-0547">Nucleotide-binding</keyword>
<dbReference type="EC" id="2.7.13.3" evidence="2"/>